<protein>
    <submittedName>
        <fullName evidence="2">Unnamed protein product</fullName>
    </submittedName>
</protein>
<gene>
    <name evidence="2" type="ORF">Pfra01_000513200</name>
</gene>
<feature type="compositionally biased region" description="Low complexity" evidence="1">
    <location>
        <begin position="10"/>
        <end position="22"/>
    </location>
</feature>
<feature type="compositionally biased region" description="Basic and acidic residues" evidence="1">
    <location>
        <begin position="41"/>
        <end position="53"/>
    </location>
</feature>
<dbReference type="AlphaFoldDB" id="A0A9W6U638"/>
<comment type="caution">
    <text evidence="2">The sequence shown here is derived from an EMBL/GenBank/DDBJ whole genome shotgun (WGS) entry which is preliminary data.</text>
</comment>
<feature type="region of interest" description="Disordered" evidence="1">
    <location>
        <begin position="1"/>
        <end position="104"/>
    </location>
</feature>
<keyword evidence="3" id="KW-1185">Reference proteome</keyword>
<name>A0A9W6U638_9STRA</name>
<evidence type="ECO:0000256" key="1">
    <source>
        <dbReference type="SAM" id="MobiDB-lite"/>
    </source>
</evidence>
<evidence type="ECO:0000313" key="2">
    <source>
        <dbReference type="EMBL" id="GMF26733.1"/>
    </source>
</evidence>
<dbReference type="Proteomes" id="UP001165121">
    <property type="component" value="Unassembled WGS sequence"/>
</dbReference>
<accession>A0A9W6U638</accession>
<feature type="compositionally biased region" description="Basic and acidic residues" evidence="1">
    <location>
        <begin position="67"/>
        <end position="80"/>
    </location>
</feature>
<proteinExistence type="predicted"/>
<evidence type="ECO:0000313" key="3">
    <source>
        <dbReference type="Proteomes" id="UP001165121"/>
    </source>
</evidence>
<organism evidence="2 3">
    <name type="scientific">Phytophthora fragariaefolia</name>
    <dbReference type="NCBI Taxonomy" id="1490495"/>
    <lineage>
        <taxon>Eukaryota</taxon>
        <taxon>Sar</taxon>
        <taxon>Stramenopiles</taxon>
        <taxon>Oomycota</taxon>
        <taxon>Peronosporomycetes</taxon>
        <taxon>Peronosporales</taxon>
        <taxon>Peronosporaceae</taxon>
        <taxon>Phytophthora</taxon>
    </lineage>
</organism>
<sequence>MQSPPLHDNSAPTPSLAAATTPYRAGAGRLHQENTQPCDAGARHSEADSDASLRGDQACSKNNVSGSERESNSSDARDDSGDGDFSLESSAGESDEEALTEASAPSIGEFKEDLSNYLFDVNFNAQVTKLIQSDLCESGYVRGKTKELESLLCSLSQMTKAEKTTSLYTLLAVLMQVPVDHKRGNGNRDRLNFYFPFVGEVCRPVFATAEFWTMAHVIEAVNAAASNAMAAHVPRGSEPFKSYNQCWWSCTSGSMVCGNTRSFLSIALSRVWWLAKRADVLMQRSRIYDASLMVF</sequence>
<dbReference type="OrthoDB" id="128943at2759"/>
<reference evidence="2" key="1">
    <citation type="submission" date="2023-04" db="EMBL/GenBank/DDBJ databases">
        <title>Phytophthora fragariaefolia NBRC 109709.</title>
        <authorList>
            <person name="Ichikawa N."/>
            <person name="Sato H."/>
            <person name="Tonouchi N."/>
        </authorList>
    </citation>
    <scope>NUCLEOTIDE SEQUENCE</scope>
    <source>
        <strain evidence="2">NBRC 109709</strain>
    </source>
</reference>
<dbReference type="EMBL" id="BSXT01000410">
    <property type="protein sequence ID" value="GMF26733.1"/>
    <property type="molecule type" value="Genomic_DNA"/>
</dbReference>